<evidence type="ECO:0000256" key="6">
    <source>
        <dbReference type="ARBA" id="ARBA00023136"/>
    </source>
</evidence>
<evidence type="ECO:0000256" key="7">
    <source>
        <dbReference type="SAM" id="Phobius"/>
    </source>
</evidence>
<dbReference type="EMBL" id="FO203503">
    <property type="protein sequence ID" value="CCK78938.1"/>
    <property type="molecule type" value="Genomic_DNA"/>
</dbReference>
<organism evidence="9 10">
    <name type="scientific">Desulfobacula toluolica (strain DSM 7467 / Tol2)</name>
    <dbReference type="NCBI Taxonomy" id="651182"/>
    <lineage>
        <taxon>Bacteria</taxon>
        <taxon>Pseudomonadati</taxon>
        <taxon>Thermodesulfobacteriota</taxon>
        <taxon>Desulfobacteria</taxon>
        <taxon>Desulfobacterales</taxon>
        <taxon>Desulfobacteraceae</taxon>
        <taxon>Desulfobacula</taxon>
    </lineage>
</organism>
<dbReference type="HOGENOM" id="CLU_000445_85_1_7"/>
<feature type="domain" description="Guanylate cyclase" evidence="8">
    <location>
        <begin position="485"/>
        <end position="617"/>
    </location>
</feature>
<dbReference type="Gene3D" id="3.30.70.1230">
    <property type="entry name" value="Nucleotide cyclase"/>
    <property type="match status" value="1"/>
</dbReference>
<dbReference type="PATRIC" id="fig|651182.5.peg.923"/>
<evidence type="ECO:0000256" key="3">
    <source>
        <dbReference type="ARBA" id="ARBA00022475"/>
    </source>
</evidence>
<evidence type="ECO:0000259" key="8">
    <source>
        <dbReference type="PROSITE" id="PS50125"/>
    </source>
</evidence>
<dbReference type="GO" id="GO:0004016">
    <property type="term" value="F:adenylate cyclase activity"/>
    <property type="evidence" value="ECO:0007669"/>
    <property type="project" value="UniProtKB-ARBA"/>
</dbReference>
<evidence type="ECO:0000313" key="10">
    <source>
        <dbReference type="Proteomes" id="UP000007347"/>
    </source>
</evidence>
<dbReference type="GO" id="GO:0035556">
    <property type="term" value="P:intracellular signal transduction"/>
    <property type="evidence" value="ECO:0007669"/>
    <property type="project" value="InterPro"/>
</dbReference>
<feature type="transmembrane region" description="Helical" evidence="7">
    <location>
        <begin position="420"/>
        <end position="444"/>
    </location>
</feature>
<keyword evidence="5 7" id="KW-1133">Transmembrane helix</keyword>
<dbReference type="SUPFAM" id="SSF55073">
    <property type="entry name" value="Nucleotide cyclase"/>
    <property type="match status" value="1"/>
</dbReference>
<protein>
    <submittedName>
        <fullName evidence="9">Adenylate cyclase with chase sensor domain</fullName>
    </submittedName>
</protein>
<dbReference type="PANTHER" id="PTHR43081">
    <property type="entry name" value="ADENYLATE CYCLASE, TERMINAL-DIFFERENTIATION SPECIFIC-RELATED"/>
    <property type="match status" value="1"/>
</dbReference>
<dbReference type="AlphaFoldDB" id="K0NGI2"/>
<dbReference type="SMART" id="SM01080">
    <property type="entry name" value="CHASE2"/>
    <property type="match status" value="1"/>
</dbReference>
<dbReference type="InterPro" id="IPR029787">
    <property type="entry name" value="Nucleotide_cyclase"/>
</dbReference>
<evidence type="ECO:0000256" key="2">
    <source>
        <dbReference type="ARBA" id="ARBA00005381"/>
    </source>
</evidence>
<comment type="similarity">
    <text evidence="2">Belongs to the adenylyl cyclase class-3 family.</text>
</comment>
<evidence type="ECO:0000313" key="9">
    <source>
        <dbReference type="EMBL" id="CCK78938.1"/>
    </source>
</evidence>
<dbReference type="Pfam" id="PF05226">
    <property type="entry name" value="CHASE2"/>
    <property type="match status" value="1"/>
</dbReference>
<dbReference type="PROSITE" id="PS50125">
    <property type="entry name" value="GUANYLATE_CYCLASE_2"/>
    <property type="match status" value="1"/>
</dbReference>
<sequence>MKQITFIHIVLCVFIAVIFFIPAVFDIPMPILEELQLKSVDMRFKIRGGRKPSGNVVIAGIESKGIQTYGRWPWPRSVFAHLLARLKECGTKTIVFDLLFPEPEENRVAPAIESLAKSFTELNLLNDDFRTRIFLDEMTQIMEESNNDSLMAQAVTWSGNVILGMAFEPGKGKKNLSAGTAKALYQFDPVDLENKNRNGIRSFRTEQMLLPIKTLTNSAAAIGYVNIFPDLDGVIRNVTSTILKQDAPYMPLAVTAAGHFLDADPIWDANGSLKIADHKIEFDASGAVHLDFYGLENSFARFSIADIIEGRIPSAELKDKIVIIGGMATGLGDIWPTPLSSEIPGVLIQATFLDNILQNRVLKMPKNKIPIIFFTIFGMALLPLGLMVLFSPLVYVLVGIFFLTGYAAVTQYIFNVHQLIWPAVLPIGAGFFSTLVLLVYNFIIENRQHRWIKKSFSQYLSPDVIDILVRDPGQLKLGGEEKELTVMLADIRNFTSLSESLSPTDLTHLLNLYLGELTDVILDQGGTLDKYMGDAIMAFFGAPVYNAGNASDACRTAILMFERLHDKRKEWVHKGLPSLWIGIGINTGPMVVGNLGSVRRFDYSVIGDHVNLASRLEGLSKVYGVKMLISEYTRNHLDSEFTCRELDIVRVKGKEEPVRIYELLGKDYFTNGAYAFVDSFEQGIACYRDRSFRKAIRCFEDTLAIKPEDKPSQMFIQRCITLEKKTLPADWDGTWNFSQK</sequence>
<dbReference type="STRING" id="651182.TOL2_C07700"/>
<dbReference type="RefSeq" id="WP_014956290.1">
    <property type="nucleotide sequence ID" value="NC_018645.1"/>
</dbReference>
<dbReference type="Pfam" id="PF00211">
    <property type="entry name" value="Guanylate_cyc"/>
    <property type="match status" value="1"/>
</dbReference>
<dbReference type="FunFam" id="3.30.70.1230:FF:000016">
    <property type="entry name" value="Adenylate/guanylate cyclase domain-containing protein"/>
    <property type="match status" value="1"/>
</dbReference>
<dbReference type="SMART" id="SM00044">
    <property type="entry name" value="CYCc"/>
    <property type="match status" value="1"/>
</dbReference>
<dbReference type="KEGG" id="dto:TOL2_C07700"/>
<keyword evidence="6 7" id="KW-0472">Membrane</keyword>
<dbReference type="GO" id="GO:0006171">
    <property type="term" value="P:cAMP biosynthetic process"/>
    <property type="evidence" value="ECO:0007669"/>
    <property type="project" value="TreeGrafter"/>
</dbReference>
<dbReference type="OrthoDB" id="9806735at2"/>
<keyword evidence="3" id="KW-1003">Cell membrane</keyword>
<evidence type="ECO:0000256" key="5">
    <source>
        <dbReference type="ARBA" id="ARBA00022989"/>
    </source>
</evidence>
<dbReference type="Proteomes" id="UP000007347">
    <property type="component" value="Chromosome"/>
</dbReference>
<dbReference type="InterPro" id="IPR007890">
    <property type="entry name" value="CHASE2"/>
</dbReference>
<accession>K0NGI2</accession>
<evidence type="ECO:0000256" key="4">
    <source>
        <dbReference type="ARBA" id="ARBA00022692"/>
    </source>
</evidence>
<proteinExistence type="inferred from homology"/>
<dbReference type="CDD" id="cd07302">
    <property type="entry name" value="CHD"/>
    <property type="match status" value="1"/>
</dbReference>
<keyword evidence="10" id="KW-1185">Reference proteome</keyword>
<feature type="transmembrane region" description="Helical" evidence="7">
    <location>
        <begin position="393"/>
        <end position="414"/>
    </location>
</feature>
<evidence type="ECO:0000256" key="1">
    <source>
        <dbReference type="ARBA" id="ARBA00004196"/>
    </source>
</evidence>
<feature type="transmembrane region" description="Helical" evidence="7">
    <location>
        <begin position="369"/>
        <end position="386"/>
    </location>
</feature>
<dbReference type="GO" id="GO:0030313">
    <property type="term" value="C:cell envelope"/>
    <property type="evidence" value="ECO:0007669"/>
    <property type="project" value="UniProtKB-SubCell"/>
</dbReference>
<comment type="subcellular location">
    <subcellularLocation>
        <location evidence="1">Cell envelope</location>
    </subcellularLocation>
</comment>
<keyword evidence="4 7" id="KW-0812">Transmembrane</keyword>
<dbReference type="InterPro" id="IPR001054">
    <property type="entry name" value="A/G_cyclase"/>
</dbReference>
<reference evidence="9 10" key="1">
    <citation type="journal article" date="2013" name="Environ. Microbiol.">
        <title>Complete genome, catabolic sub-proteomes and key-metabolites of Desulfobacula toluolica Tol2, a marine, aromatic compound-degrading, sulfate-reducing bacterium.</title>
        <authorList>
            <person name="Wohlbrand L."/>
            <person name="Jacob J.H."/>
            <person name="Kube M."/>
            <person name="Mussmann M."/>
            <person name="Jarling R."/>
            <person name="Beck A."/>
            <person name="Amann R."/>
            <person name="Wilkes H."/>
            <person name="Reinhardt R."/>
            <person name="Rabus R."/>
        </authorList>
    </citation>
    <scope>NUCLEOTIDE SEQUENCE [LARGE SCALE GENOMIC DNA]</scope>
    <source>
        <strain evidence="10">DSM 7467 / Tol2</strain>
    </source>
</reference>
<feature type="transmembrane region" description="Helical" evidence="7">
    <location>
        <begin position="7"/>
        <end position="25"/>
    </location>
</feature>
<dbReference type="InterPro" id="IPR050697">
    <property type="entry name" value="Adenylyl/Guanylyl_Cyclase_3/4"/>
</dbReference>
<name>K0NGI2_DESTT</name>
<dbReference type="PANTHER" id="PTHR43081:SF1">
    <property type="entry name" value="ADENYLATE CYCLASE, TERMINAL-DIFFERENTIATION SPECIFIC"/>
    <property type="match status" value="1"/>
</dbReference>
<gene>
    <name evidence="9" type="ordered locus">TOL2_C07700</name>
</gene>